<dbReference type="GO" id="GO:0003676">
    <property type="term" value="F:nucleic acid binding"/>
    <property type="evidence" value="ECO:0007669"/>
    <property type="project" value="InterPro"/>
</dbReference>
<dbReference type="Pfam" id="PF00270">
    <property type="entry name" value="DEAD"/>
    <property type="match status" value="1"/>
</dbReference>
<evidence type="ECO:0000259" key="8">
    <source>
        <dbReference type="PROSITE" id="PS51192"/>
    </source>
</evidence>
<dbReference type="SUPFAM" id="SSF158702">
    <property type="entry name" value="Sec63 N-terminal domain-like"/>
    <property type="match status" value="1"/>
</dbReference>
<protein>
    <submittedName>
        <fullName evidence="10">Helicase</fullName>
        <ecNumber evidence="10">3.6.4.-</ecNumber>
    </submittedName>
</protein>
<organism evidence="10 11">
    <name type="scientific">Deinococcus soli</name>
    <name type="common">ex Cha et al. 2016</name>
    <dbReference type="NCBI Taxonomy" id="1309411"/>
    <lineage>
        <taxon>Bacteria</taxon>
        <taxon>Thermotogati</taxon>
        <taxon>Deinococcota</taxon>
        <taxon>Deinococci</taxon>
        <taxon>Deinococcales</taxon>
        <taxon>Deinococcaceae</taxon>
        <taxon>Deinococcus</taxon>
    </lineage>
</organism>
<proteinExistence type="predicted"/>
<feature type="region of interest" description="Disordered" evidence="6">
    <location>
        <begin position="117"/>
        <end position="138"/>
    </location>
</feature>
<keyword evidence="5" id="KW-0862">Zinc</keyword>
<dbReference type="Pfam" id="PF14520">
    <property type="entry name" value="HHH_5"/>
    <property type="match status" value="1"/>
</dbReference>
<evidence type="ECO:0000256" key="2">
    <source>
        <dbReference type="ARBA" id="ARBA00022801"/>
    </source>
</evidence>
<feature type="region of interest" description="Disordered" evidence="6">
    <location>
        <begin position="40"/>
        <end position="60"/>
    </location>
</feature>
<dbReference type="InterPro" id="IPR007527">
    <property type="entry name" value="Znf_SWIM"/>
</dbReference>
<evidence type="ECO:0000259" key="7">
    <source>
        <dbReference type="PROSITE" id="PS50966"/>
    </source>
</evidence>
<evidence type="ECO:0000256" key="3">
    <source>
        <dbReference type="ARBA" id="ARBA00022806"/>
    </source>
</evidence>
<dbReference type="SMART" id="SM00487">
    <property type="entry name" value="DEXDc"/>
    <property type="match status" value="1"/>
</dbReference>
<dbReference type="PANTHER" id="PTHR47961">
    <property type="entry name" value="DNA POLYMERASE THETA, PUTATIVE (AFU_ORTHOLOGUE AFUA_1G05260)-RELATED"/>
    <property type="match status" value="1"/>
</dbReference>
<evidence type="ECO:0000256" key="6">
    <source>
        <dbReference type="SAM" id="MobiDB-lite"/>
    </source>
</evidence>
<feature type="domain" description="SWIM-type" evidence="7">
    <location>
        <begin position="826"/>
        <end position="857"/>
    </location>
</feature>
<keyword evidence="5" id="KW-0479">Metal-binding</keyword>
<feature type="domain" description="Helicase ATP-binding" evidence="8">
    <location>
        <begin position="150"/>
        <end position="315"/>
    </location>
</feature>
<keyword evidence="1" id="KW-0547">Nucleotide-binding</keyword>
<sequence length="890" mass="95707">MTLTLGAYGLTLGNLHVPLGQTGMTLTRAHLRTWLSSRRADTARRRAPEGGTYPNLAFGPQDVPAFDPAWPGAHLTLSPLTERGELLPKPHLRVTGTDGTREATTVLTDADVRALLGLPDPPPRCPKPARRATPEPERRVPTVLDAARAGGHLRAPGGLMVSAPTGTGKTHFARELALEQHAQGLKTVYLSPLRALAEEVAAHWSQDTPLKVGVFSGERVSGRYADFDVLVVTTEKFELLTRNWRRHWDWLPHVGAVIADEAHLIGQGRRGATLDSLIARTRQINPLARVILMTATAGNPHDLAAWVGGPVLTLTERPVPLTWETVTFKNAKDKPELLRGALRAGERALVFVQSRRRAESLARTLRDAGVRADRHHAGLTRAEREATEAAFRAGELGALICTPTLELGVNLPADHVVLYDDQRFERGAFKPLRVSDAWQRAGRAGRPGLGAAGRVTLIRAAWGQAVPYEQARFEPVLSTLYASPWSEGHAEARRLLTEHVLGDLASGLARCDASLERSAAWTLAGHLGRGRSLGMPALTATLEQAGMLTRTGTRLRVTRVGRVAAEHRLLAETVQFLWPLDPADLTPFDTLLALTLTPDFDGGVSPDYEQLGLFEQTLAGEESVLTARWQTHPGLLRALATTAALREAARAGTDAEAAARLGLFEGDLIGARRAVTRLARAWEDLLSVRGAPAGPVQLIRHAVDASLTPDAATLTFTRGVGPVTARRLARAGVTDLEHLAQLGQAELASLAQVSPAKAAAILEAAEQAVDTHATHLTFERAPGLDFSAPAVPPGVDPYRLRRAADLTVVRAGDHADVTGGSDPHRLTFTAGRWACDCPDYDRGFTCKHVLAVRLDGGDAALRAAQDALSGERLSLAALWLSRARSAAQLR</sequence>
<keyword evidence="3 10" id="KW-0347">Helicase</keyword>
<comment type="caution">
    <text evidence="10">The sequence shown here is derived from an EMBL/GenBank/DDBJ whole genome shotgun (WGS) entry which is preliminary data.</text>
</comment>
<accession>A0AAE3XC85</accession>
<dbReference type="EMBL" id="JAVDQK010000004">
    <property type="protein sequence ID" value="MDR6218243.1"/>
    <property type="molecule type" value="Genomic_DNA"/>
</dbReference>
<dbReference type="InterPro" id="IPR001650">
    <property type="entry name" value="Helicase_C-like"/>
</dbReference>
<gene>
    <name evidence="10" type="ORF">J2Y00_001806</name>
</gene>
<evidence type="ECO:0000256" key="4">
    <source>
        <dbReference type="ARBA" id="ARBA00022840"/>
    </source>
</evidence>
<dbReference type="PROSITE" id="PS51192">
    <property type="entry name" value="HELICASE_ATP_BIND_1"/>
    <property type="match status" value="1"/>
</dbReference>
<keyword evidence="2 10" id="KW-0378">Hydrolase</keyword>
<reference evidence="10" key="1">
    <citation type="submission" date="2023-07" db="EMBL/GenBank/DDBJ databases">
        <title>Sorghum-associated microbial communities from plants grown in Nebraska, USA.</title>
        <authorList>
            <person name="Schachtman D."/>
        </authorList>
    </citation>
    <scope>NUCLEOTIDE SEQUENCE</scope>
    <source>
        <strain evidence="10">BE330</strain>
    </source>
</reference>
<keyword evidence="4" id="KW-0067">ATP-binding</keyword>
<dbReference type="SUPFAM" id="SSF52540">
    <property type="entry name" value="P-loop containing nucleoside triphosphate hydrolases"/>
    <property type="match status" value="1"/>
</dbReference>
<evidence type="ECO:0000313" key="11">
    <source>
        <dbReference type="Proteomes" id="UP001185331"/>
    </source>
</evidence>
<dbReference type="RefSeq" id="WP_309854533.1">
    <property type="nucleotide sequence ID" value="NZ_JAVDQJ010000005.1"/>
</dbReference>
<dbReference type="PANTHER" id="PTHR47961:SF6">
    <property type="entry name" value="DNA-DIRECTED DNA POLYMERASE"/>
    <property type="match status" value="1"/>
</dbReference>
<dbReference type="Gene3D" id="1.10.150.20">
    <property type="entry name" value="5' to 3' exonuclease, C-terminal subdomain"/>
    <property type="match status" value="1"/>
</dbReference>
<dbReference type="CDD" id="cd17921">
    <property type="entry name" value="DEXHc_Ski2"/>
    <property type="match status" value="1"/>
</dbReference>
<dbReference type="GO" id="GO:0005524">
    <property type="term" value="F:ATP binding"/>
    <property type="evidence" value="ECO:0007669"/>
    <property type="project" value="UniProtKB-KW"/>
</dbReference>
<evidence type="ECO:0000313" key="10">
    <source>
        <dbReference type="EMBL" id="MDR6218243.1"/>
    </source>
</evidence>
<dbReference type="GO" id="GO:0004386">
    <property type="term" value="F:helicase activity"/>
    <property type="evidence" value="ECO:0007669"/>
    <property type="project" value="UniProtKB-KW"/>
</dbReference>
<keyword evidence="5" id="KW-0863">Zinc-finger</keyword>
<dbReference type="Pfam" id="PF00271">
    <property type="entry name" value="Helicase_C"/>
    <property type="match status" value="1"/>
</dbReference>
<dbReference type="GO" id="GO:0008270">
    <property type="term" value="F:zinc ion binding"/>
    <property type="evidence" value="ECO:0007669"/>
    <property type="project" value="UniProtKB-KW"/>
</dbReference>
<feature type="domain" description="Helicase C-terminal" evidence="9">
    <location>
        <begin position="336"/>
        <end position="496"/>
    </location>
</feature>
<dbReference type="PROSITE" id="PS50966">
    <property type="entry name" value="ZF_SWIM"/>
    <property type="match status" value="1"/>
</dbReference>
<name>A0AAE3XC85_9DEIO</name>
<dbReference type="InterPro" id="IPR014001">
    <property type="entry name" value="Helicase_ATP-bd"/>
</dbReference>
<evidence type="ECO:0000256" key="5">
    <source>
        <dbReference type="PROSITE-ProRule" id="PRU00325"/>
    </source>
</evidence>
<dbReference type="Pfam" id="PF04434">
    <property type="entry name" value="SWIM"/>
    <property type="match status" value="1"/>
</dbReference>
<dbReference type="AlphaFoldDB" id="A0AAE3XC85"/>
<dbReference type="GO" id="GO:0016787">
    <property type="term" value="F:hydrolase activity"/>
    <property type="evidence" value="ECO:0007669"/>
    <property type="project" value="UniProtKB-KW"/>
</dbReference>
<dbReference type="InterPro" id="IPR027417">
    <property type="entry name" value="P-loop_NTPase"/>
</dbReference>
<evidence type="ECO:0000259" key="9">
    <source>
        <dbReference type="PROSITE" id="PS51194"/>
    </source>
</evidence>
<dbReference type="Gene3D" id="3.40.50.300">
    <property type="entry name" value="P-loop containing nucleotide triphosphate hydrolases"/>
    <property type="match status" value="2"/>
</dbReference>
<dbReference type="SMART" id="SM00490">
    <property type="entry name" value="HELICc"/>
    <property type="match status" value="1"/>
</dbReference>
<evidence type="ECO:0000256" key="1">
    <source>
        <dbReference type="ARBA" id="ARBA00022741"/>
    </source>
</evidence>
<dbReference type="Proteomes" id="UP001185331">
    <property type="component" value="Unassembled WGS sequence"/>
</dbReference>
<dbReference type="PROSITE" id="PS51194">
    <property type="entry name" value="HELICASE_CTER"/>
    <property type="match status" value="1"/>
</dbReference>
<dbReference type="EC" id="3.6.4.-" evidence="10"/>
<dbReference type="InterPro" id="IPR011545">
    <property type="entry name" value="DEAD/DEAH_box_helicase_dom"/>
</dbReference>
<dbReference type="InterPro" id="IPR050474">
    <property type="entry name" value="Hel308_SKI2-like"/>
</dbReference>